<dbReference type="PROSITE" id="PS00211">
    <property type="entry name" value="ABC_TRANSPORTER_1"/>
    <property type="match status" value="1"/>
</dbReference>
<dbReference type="PANTHER" id="PTHR43553">
    <property type="entry name" value="HEAVY METAL TRANSPORTER"/>
    <property type="match status" value="1"/>
</dbReference>
<dbReference type="InterPro" id="IPR003593">
    <property type="entry name" value="AAA+_ATPase"/>
</dbReference>
<dbReference type="SUPFAM" id="SSF52540">
    <property type="entry name" value="P-loop containing nucleoside triphosphate hydrolases"/>
    <property type="match status" value="1"/>
</dbReference>
<dbReference type="InterPro" id="IPR017871">
    <property type="entry name" value="ABC_transporter-like_CS"/>
</dbReference>
<evidence type="ECO:0000256" key="8">
    <source>
        <dbReference type="ARBA" id="ARBA00023136"/>
    </source>
</evidence>
<keyword evidence="4" id="KW-1003">Cell membrane</keyword>
<dbReference type="Pfam" id="PF00005">
    <property type="entry name" value="ABC_tran"/>
    <property type="match status" value="1"/>
</dbReference>
<keyword evidence="11" id="KW-1185">Reference proteome</keyword>
<comment type="subcellular location">
    <subcellularLocation>
        <location evidence="1">Cell membrane</location>
        <topology evidence="1">Peripheral membrane protein</topology>
    </subcellularLocation>
</comment>
<keyword evidence="7" id="KW-1278">Translocase</keyword>
<dbReference type="InterPro" id="IPR027417">
    <property type="entry name" value="P-loop_NTPase"/>
</dbReference>
<dbReference type="Proteomes" id="UP001501577">
    <property type="component" value="Unassembled WGS sequence"/>
</dbReference>
<evidence type="ECO:0000313" key="11">
    <source>
        <dbReference type="Proteomes" id="UP001501577"/>
    </source>
</evidence>
<keyword evidence="8" id="KW-0472">Membrane</keyword>
<reference evidence="10 11" key="1">
    <citation type="journal article" date="2019" name="Int. J. Syst. Evol. Microbiol.">
        <title>The Global Catalogue of Microorganisms (GCM) 10K type strain sequencing project: providing services to taxonomists for standard genome sequencing and annotation.</title>
        <authorList>
            <consortium name="The Broad Institute Genomics Platform"/>
            <consortium name="The Broad Institute Genome Sequencing Center for Infectious Disease"/>
            <person name="Wu L."/>
            <person name="Ma J."/>
        </authorList>
    </citation>
    <scope>NUCLEOTIDE SEQUENCE [LARGE SCALE GENOMIC DNA]</scope>
    <source>
        <strain evidence="10 11">JCM 8736</strain>
    </source>
</reference>
<dbReference type="GO" id="GO:0005524">
    <property type="term" value="F:ATP binding"/>
    <property type="evidence" value="ECO:0007669"/>
    <property type="project" value="UniProtKB-KW"/>
</dbReference>
<evidence type="ECO:0000256" key="4">
    <source>
        <dbReference type="ARBA" id="ARBA00022475"/>
    </source>
</evidence>
<dbReference type="Gene3D" id="3.40.50.300">
    <property type="entry name" value="P-loop containing nucleotide triphosphate hydrolases"/>
    <property type="match status" value="1"/>
</dbReference>
<comment type="similarity">
    <text evidence="2">Belongs to the ABC transporter superfamily.</text>
</comment>
<dbReference type="PANTHER" id="PTHR43553:SF27">
    <property type="entry name" value="ENERGY-COUPLING FACTOR TRANSPORTER ATP-BINDING PROTEIN ECFA2"/>
    <property type="match status" value="1"/>
</dbReference>
<dbReference type="CDD" id="cd03225">
    <property type="entry name" value="ABC_cobalt_CbiO_domain1"/>
    <property type="match status" value="1"/>
</dbReference>
<evidence type="ECO:0000256" key="2">
    <source>
        <dbReference type="ARBA" id="ARBA00005417"/>
    </source>
</evidence>
<protein>
    <submittedName>
        <fullName evidence="10">ATP-binding cassette domain-containing protein</fullName>
    </submittedName>
</protein>
<keyword evidence="6 10" id="KW-0067">ATP-binding</keyword>
<accession>A0ABN3Y1Q3</accession>
<gene>
    <name evidence="10" type="ORF">GCM10019998_05580</name>
</gene>
<proteinExistence type="inferred from homology"/>
<dbReference type="InterPro" id="IPR015856">
    <property type="entry name" value="ABC_transpr_CbiO/EcfA_su"/>
</dbReference>
<evidence type="ECO:0000259" key="9">
    <source>
        <dbReference type="PROSITE" id="PS50893"/>
    </source>
</evidence>
<keyword evidence="3" id="KW-0813">Transport</keyword>
<name>A0ABN3Y1Q3_9ENTE</name>
<dbReference type="SMART" id="SM00382">
    <property type="entry name" value="AAA"/>
    <property type="match status" value="1"/>
</dbReference>
<dbReference type="InterPro" id="IPR003439">
    <property type="entry name" value="ABC_transporter-like_ATP-bd"/>
</dbReference>
<dbReference type="InterPro" id="IPR050095">
    <property type="entry name" value="ECF_ABC_transporter_ATP-bd"/>
</dbReference>
<evidence type="ECO:0000256" key="6">
    <source>
        <dbReference type="ARBA" id="ARBA00022840"/>
    </source>
</evidence>
<evidence type="ECO:0000256" key="7">
    <source>
        <dbReference type="ARBA" id="ARBA00022967"/>
    </source>
</evidence>
<sequence length="278" mass="31178">MSILSLKNINYCYPLENEPVIQDVSFALEKGKVYGVIGENESGKTTLCNIMRGFIPNLYKGTLRGEVTFKDKSISEYNIGELAAHIGYSFQNPFTQISGVKDTVYEEIAYGMENLGIPRDKMTQRVDELIVLFQLEKLKDQNPFELSGGQKQLVALASVVALDPEIIILDEPTSQLDPKSTEDIFQIVEYLKKAGKTIFLVEHKVDLLAEYCDEIFLLYDGRLVMQGKTAEVLSDESILQYRVQLPQVTLFYLKLVGKKGKVPLTVAETFKALKGSGE</sequence>
<organism evidence="10 11">
    <name type="scientific">Tetragenococcus solitarius</name>
    <dbReference type="NCBI Taxonomy" id="71453"/>
    <lineage>
        <taxon>Bacteria</taxon>
        <taxon>Bacillati</taxon>
        <taxon>Bacillota</taxon>
        <taxon>Bacilli</taxon>
        <taxon>Lactobacillales</taxon>
        <taxon>Enterococcaceae</taxon>
        <taxon>Tetragenococcus</taxon>
    </lineage>
</organism>
<evidence type="ECO:0000313" key="10">
    <source>
        <dbReference type="EMBL" id="GAA3012197.1"/>
    </source>
</evidence>
<evidence type="ECO:0000256" key="3">
    <source>
        <dbReference type="ARBA" id="ARBA00022448"/>
    </source>
</evidence>
<keyword evidence="5" id="KW-0547">Nucleotide-binding</keyword>
<dbReference type="EMBL" id="BAAAXQ010000014">
    <property type="protein sequence ID" value="GAA3012197.1"/>
    <property type="molecule type" value="Genomic_DNA"/>
</dbReference>
<dbReference type="RefSeq" id="WP_068707684.1">
    <property type="nucleotide sequence ID" value="NZ_BAAAXQ010000014.1"/>
</dbReference>
<dbReference type="PROSITE" id="PS50893">
    <property type="entry name" value="ABC_TRANSPORTER_2"/>
    <property type="match status" value="1"/>
</dbReference>
<evidence type="ECO:0000256" key="5">
    <source>
        <dbReference type="ARBA" id="ARBA00022741"/>
    </source>
</evidence>
<feature type="domain" description="ABC transporter" evidence="9">
    <location>
        <begin position="4"/>
        <end position="245"/>
    </location>
</feature>
<comment type="caution">
    <text evidence="10">The sequence shown here is derived from an EMBL/GenBank/DDBJ whole genome shotgun (WGS) entry which is preliminary data.</text>
</comment>
<evidence type="ECO:0000256" key="1">
    <source>
        <dbReference type="ARBA" id="ARBA00004202"/>
    </source>
</evidence>